<dbReference type="AlphaFoldDB" id="A0A2P2NZ05"/>
<organism evidence="1">
    <name type="scientific">Rhizophora mucronata</name>
    <name type="common">Asiatic mangrove</name>
    <dbReference type="NCBI Taxonomy" id="61149"/>
    <lineage>
        <taxon>Eukaryota</taxon>
        <taxon>Viridiplantae</taxon>
        <taxon>Streptophyta</taxon>
        <taxon>Embryophyta</taxon>
        <taxon>Tracheophyta</taxon>
        <taxon>Spermatophyta</taxon>
        <taxon>Magnoliopsida</taxon>
        <taxon>eudicotyledons</taxon>
        <taxon>Gunneridae</taxon>
        <taxon>Pentapetalae</taxon>
        <taxon>rosids</taxon>
        <taxon>fabids</taxon>
        <taxon>Malpighiales</taxon>
        <taxon>Rhizophoraceae</taxon>
        <taxon>Rhizophora</taxon>
    </lineage>
</organism>
<sequence length="28" mass="3063">MMFLWIFVGVLSTGAVTVFGVDSLKQES</sequence>
<accession>A0A2P2NZ05</accession>
<evidence type="ECO:0000313" key="1">
    <source>
        <dbReference type="EMBL" id="MBX47715.1"/>
    </source>
</evidence>
<dbReference type="EMBL" id="GGEC01067231">
    <property type="protein sequence ID" value="MBX47715.1"/>
    <property type="molecule type" value="Transcribed_RNA"/>
</dbReference>
<proteinExistence type="predicted"/>
<reference evidence="1" key="1">
    <citation type="submission" date="2018-02" db="EMBL/GenBank/DDBJ databases">
        <title>Rhizophora mucronata_Transcriptome.</title>
        <authorList>
            <person name="Meera S.P."/>
            <person name="Sreeshan A."/>
            <person name="Augustine A."/>
        </authorList>
    </citation>
    <scope>NUCLEOTIDE SEQUENCE</scope>
    <source>
        <tissue evidence="1">Leaf</tissue>
    </source>
</reference>
<name>A0A2P2NZ05_RHIMU</name>
<protein>
    <submittedName>
        <fullName evidence="1">Uncharacterized protein</fullName>
    </submittedName>
</protein>